<feature type="transmembrane region" description="Helical" evidence="1">
    <location>
        <begin position="128"/>
        <end position="149"/>
    </location>
</feature>
<keyword evidence="3" id="KW-0808">Transferase</keyword>
<dbReference type="EMBL" id="JBHDLJ010000021">
    <property type="protein sequence ID" value="MFB0836289.1"/>
    <property type="molecule type" value="Genomic_DNA"/>
</dbReference>
<dbReference type="InterPro" id="IPR029044">
    <property type="entry name" value="Nucleotide-diphossugar_trans"/>
</dbReference>
<dbReference type="PANTHER" id="PTHR43685:SF14">
    <property type="entry name" value="GLYCOSYLTRANSFERASE 2-LIKE DOMAIN-CONTAINING PROTEIN"/>
    <property type="match status" value="1"/>
</dbReference>
<dbReference type="InterPro" id="IPR050834">
    <property type="entry name" value="Glycosyltransf_2"/>
</dbReference>
<evidence type="ECO:0000256" key="1">
    <source>
        <dbReference type="SAM" id="Phobius"/>
    </source>
</evidence>
<sequence length="242" mass="26548">MTRLSVVVPVLDDAEHLAVLLRLLAAQTRPADQLVVVDNGCTDGSADLARAAGAVVVREEIRGIPAAAARGYDTADGDIVVRCDADTRPPADWLERIARRFEREARLDALTGPGTFYDLPRWWGAPAAVLYALGYFVGAGSGIAAWPLWGSNMAFRRGLWERVGPHIARDRNDVHDDLDFSCRMGPETAVRFDPRLRVGVAGRMFHNRAAAARRLTLAVGTLRLNWAASGPGDRWVERVRRT</sequence>
<gene>
    <name evidence="3" type="ORF">ACETWP_16995</name>
</gene>
<dbReference type="Proteomes" id="UP001575652">
    <property type="component" value="Unassembled WGS sequence"/>
</dbReference>
<dbReference type="EC" id="2.4.-.-" evidence="3"/>
<accession>A0ABV4UTA8</accession>
<keyword evidence="1" id="KW-0472">Membrane</keyword>
<dbReference type="RefSeq" id="WP_373973475.1">
    <property type="nucleotide sequence ID" value="NZ_JBHDLJ010000021.1"/>
</dbReference>
<proteinExistence type="predicted"/>
<dbReference type="PANTHER" id="PTHR43685">
    <property type="entry name" value="GLYCOSYLTRANSFERASE"/>
    <property type="match status" value="1"/>
</dbReference>
<dbReference type="Pfam" id="PF00535">
    <property type="entry name" value="Glycos_transf_2"/>
    <property type="match status" value="1"/>
</dbReference>
<reference evidence="3 4" key="1">
    <citation type="submission" date="2024-09" db="EMBL/GenBank/DDBJ databases">
        <authorList>
            <person name="Salinas-Garcia M.A."/>
            <person name="Prieme A."/>
        </authorList>
    </citation>
    <scope>NUCLEOTIDE SEQUENCE [LARGE SCALE GENOMIC DNA]</scope>
    <source>
        <strain evidence="3 4">DSM 21081</strain>
    </source>
</reference>
<evidence type="ECO:0000313" key="4">
    <source>
        <dbReference type="Proteomes" id="UP001575652"/>
    </source>
</evidence>
<keyword evidence="1" id="KW-0812">Transmembrane</keyword>
<feature type="non-terminal residue" evidence="3">
    <location>
        <position position="242"/>
    </location>
</feature>
<dbReference type="CDD" id="cd00761">
    <property type="entry name" value="Glyco_tranf_GTA_type"/>
    <property type="match status" value="1"/>
</dbReference>
<keyword evidence="3" id="KW-0328">Glycosyltransferase</keyword>
<dbReference type="SUPFAM" id="SSF53448">
    <property type="entry name" value="Nucleotide-diphospho-sugar transferases"/>
    <property type="match status" value="1"/>
</dbReference>
<keyword evidence="4" id="KW-1185">Reference proteome</keyword>
<comment type="caution">
    <text evidence="3">The sequence shown here is derived from an EMBL/GenBank/DDBJ whole genome shotgun (WGS) entry which is preliminary data.</text>
</comment>
<dbReference type="GO" id="GO:0016757">
    <property type="term" value="F:glycosyltransferase activity"/>
    <property type="evidence" value="ECO:0007669"/>
    <property type="project" value="UniProtKB-KW"/>
</dbReference>
<dbReference type="Gene3D" id="3.90.550.10">
    <property type="entry name" value="Spore Coat Polysaccharide Biosynthesis Protein SpsA, Chain A"/>
    <property type="match status" value="1"/>
</dbReference>
<name>A0ABV4UTA8_9MICC</name>
<dbReference type="InterPro" id="IPR001173">
    <property type="entry name" value="Glyco_trans_2-like"/>
</dbReference>
<evidence type="ECO:0000313" key="3">
    <source>
        <dbReference type="EMBL" id="MFB0836289.1"/>
    </source>
</evidence>
<protein>
    <submittedName>
        <fullName evidence="3">Glycosyltransferase family 2 protein</fullName>
        <ecNumber evidence="3">2.4.-.-</ecNumber>
    </submittedName>
</protein>
<feature type="domain" description="Glycosyltransferase 2-like" evidence="2">
    <location>
        <begin position="5"/>
        <end position="127"/>
    </location>
</feature>
<evidence type="ECO:0000259" key="2">
    <source>
        <dbReference type="Pfam" id="PF00535"/>
    </source>
</evidence>
<keyword evidence="1" id="KW-1133">Transmembrane helix</keyword>
<organism evidence="3 4">
    <name type="scientific">Arthrobacter halodurans</name>
    <dbReference type="NCBI Taxonomy" id="516699"/>
    <lineage>
        <taxon>Bacteria</taxon>
        <taxon>Bacillati</taxon>
        <taxon>Actinomycetota</taxon>
        <taxon>Actinomycetes</taxon>
        <taxon>Micrococcales</taxon>
        <taxon>Micrococcaceae</taxon>
        <taxon>Arthrobacter</taxon>
    </lineage>
</organism>